<feature type="domain" description="RNA polymerase sigma-70 region 2" evidence="5">
    <location>
        <begin position="20"/>
        <end position="84"/>
    </location>
</feature>
<evidence type="ECO:0000313" key="7">
    <source>
        <dbReference type="EMBL" id="RMB56985.1"/>
    </source>
</evidence>
<dbReference type="Pfam" id="PF04542">
    <property type="entry name" value="Sigma70_r2"/>
    <property type="match status" value="1"/>
</dbReference>
<evidence type="ECO:0000256" key="1">
    <source>
        <dbReference type="ARBA" id="ARBA00010641"/>
    </source>
</evidence>
<dbReference type="CDD" id="cd06171">
    <property type="entry name" value="Sigma70_r4"/>
    <property type="match status" value="1"/>
</dbReference>
<dbReference type="Gene3D" id="1.10.1740.10">
    <property type="match status" value="1"/>
</dbReference>
<dbReference type="PANTHER" id="PTHR43133:SF46">
    <property type="entry name" value="RNA POLYMERASE SIGMA-70 FACTOR ECF SUBFAMILY"/>
    <property type="match status" value="1"/>
</dbReference>
<sequence>MSMPKSIADNVCEESQYKAIYNRYAQDLHNFLYYKFGSNFNPSDKVQEAFIKLWENCAKVAPPKAKSYLFTIGNNMMLNAVKHEKVKLNFQKIPTQDRDHHNPEFLLEEKEYLIKYQKALSKLTEGQREVFLMNRIEGKRHKEIAELLGISRKAVEKRLYLAIDKLRVDIKEL</sequence>
<protein>
    <submittedName>
        <fullName evidence="7">Sigma-70 family RNA polymerase sigma factor</fullName>
    </submittedName>
</protein>
<dbReference type="Proteomes" id="UP000281985">
    <property type="component" value="Unassembled WGS sequence"/>
</dbReference>
<comment type="similarity">
    <text evidence="1">Belongs to the sigma-70 factor family. ECF subfamily.</text>
</comment>
<evidence type="ECO:0000259" key="5">
    <source>
        <dbReference type="Pfam" id="PF04542"/>
    </source>
</evidence>
<dbReference type="PANTHER" id="PTHR43133">
    <property type="entry name" value="RNA POLYMERASE ECF-TYPE SIGMA FACTO"/>
    <property type="match status" value="1"/>
</dbReference>
<evidence type="ECO:0000256" key="2">
    <source>
        <dbReference type="ARBA" id="ARBA00023015"/>
    </source>
</evidence>
<dbReference type="InterPro" id="IPR014284">
    <property type="entry name" value="RNA_pol_sigma-70_dom"/>
</dbReference>
<feature type="domain" description="RNA polymerase sigma factor 70 region 4 type 2" evidence="6">
    <location>
        <begin position="115"/>
        <end position="166"/>
    </location>
</feature>
<reference evidence="7 8" key="1">
    <citation type="submission" date="2018-10" db="EMBL/GenBank/DDBJ databases">
        <title>Dokdonia luteus sp. nov., isolated from sea water.</title>
        <authorList>
            <person name="Zhou L.Y."/>
            <person name="Du Z.J."/>
        </authorList>
    </citation>
    <scope>NUCLEOTIDE SEQUENCE [LARGE SCALE GENOMIC DNA]</scope>
    <source>
        <strain evidence="7 8">SH27</strain>
    </source>
</reference>
<keyword evidence="3" id="KW-0731">Sigma factor</keyword>
<gene>
    <name evidence="7" type="ORF">EAX61_12605</name>
</gene>
<dbReference type="EMBL" id="REFV01000013">
    <property type="protein sequence ID" value="RMB56985.1"/>
    <property type="molecule type" value="Genomic_DNA"/>
</dbReference>
<name>A0A3M0FWW5_9FLAO</name>
<accession>A0A3M0FWW5</accession>
<dbReference type="Pfam" id="PF08281">
    <property type="entry name" value="Sigma70_r4_2"/>
    <property type="match status" value="1"/>
</dbReference>
<evidence type="ECO:0000256" key="3">
    <source>
        <dbReference type="ARBA" id="ARBA00023082"/>
    </source>
</evidence>
<proteinExistence type="inferred from homology"/>
<evidence type="ECO:0000313" key="8">
    <source>
        <dbReference type="Proteomes" id="UP000281985"/>
    </source>
</evidence>
<dbReference type="OrthoDB" id="659855at2"/>
<dbReference type="InterPro" id="IPR013249">
    <property type="entry name" value="RNA_pol_sigma70_r4_t2"/>
</dbReference>
<dbReference type="InterPro" id="IPR007627">
    <property type="entry name" value="RNA_pol_sigma70_r2"/>
</dbReference>
<dbReference type="SUPFAM" id="SSF88659">
    <property type="entry name" value="Sigma3 and sigma4 domains of RNA polymerase sigma factors"/>
    <property type="match status" value="1"/>
</dbReference>
<dbReference type="InterPro" id="IPR013324">
    <property type="entry name" value="RNA_pol_sigma_r3/r4-like"/>
</dbReference>
<keyword evidence="8" id="KW-1185">Reference proteome</keyword>
<evidence type="ECO:0000256" key="4">
    <source>
        <dbReference type="ARBA" id="ARBA00023163"/>
    </source>
</evidence>
<dbReference type="InterPro" id="IPR013325">
    <property type="entry name" value="RNA_pol_sigma_r2"/>
</dbReference>
<keyword evidence="2" id="KW-0805">Transcription regulation</keyword>
<dbReference type="SUPFAM" id="SSF88946">
    <property type="entry name" value="Sigma2 domain of RNA polymerase sigma factors"/>
    <property type="match status" value="1"/>
</dbReference>
<dbReference type="AlphaFoldDB" id="A0A3M0FWW5"/>
<dbReference type="InterPro" id="IPR036388">
    <property type="entry name" value="WH-like_DNA-bd_sf"/>
</dbReference>
<dbReference type="InterPro" id="IPR039425">
    <property type="entry name" value="RNA_pol_sigma-70-like"/>
</dbReference>
<dbReference type="NCBIfam" id="TIGR02937">
    <property type="entry name" value="sigma70-ECF"/>
    <property type="match status" value="1"/>
</dbReference>
<evidence type="ECO:0000259" key="6">
    <source>
        <dbReference type="Pfam" id="PF08281"/>
    </source>
</evidence>
<organism evidence="7 8">
    <name type="scientific">Dokdonia sinensis</name>
    <dbReference type="NCBI Taxonomy" id="2479847"/>
    <lineage>
        <taxon>Bacteria</taxon>
        <taxon>Pseudomonadati</taxon>
        <taxon>Bacteroidota</taxon>
        <taxon>Flavobacteriia</taxon>
        <taxon>Flavobacteriales</taxon>
        <taxon>Flavobacteriaceae</taxon>
        <taxon>Dokdonia</taxon>
    </lineage>
</organism>
<comment type="caution">
    <text evidence="7">The sequence shown here is derived from an EMBL/GenBank/DDBJ whole genome shotgun (WGS) entry which is preliminary data.</text>
</comment>
<keyword evidence="4" id="KW-0804">Transcription</keyword>
<dbReference type="GO" id="GO:0003677">
    <property type="term" value="F:DNA binding"/>
    <property type="evidence" value="ECO:0007669"/>
    <property type="project" value="InterPro"/>
</dbReference>
<dbReference type="Gene3D" id="1.10.10.10">
    <property type="entry name" value="Winged helix-like DNA-binding domain superfamily/Winged helix DNA-binding domain"/>
    <property type="match status" value="1"/>
</dbReference>
<dbReference type="GO" id="GO:0006352">
    <property type="term" value="P:DNA-templated transcription initiation"/>
    <property type="evidence" value="ECO:0007669"/>
    <property type="project" value="InterPro"/>
</dbReference>
<dbReference type="GO" id="GO:0016987">
    <property type="term" value="F:sigma factor activity"/>
    <property type="evidence" value="ECO:0007669"/>
    <property type="project" value="UniProtKB-KW"/>
</dbReference>